<dbReference type="InterPro" id="IPR054530">
    <property type="entry name" value="TcaA_4th"/>
</dbReference>
<dbReference type="RefSeq" id="WP_039697447.1">
    <property type="nucleotide sequence ID" value="NZ_AUZH01000035.1"/>
</dbReference>
<dbReference type="Proteomes" id="UP000182793">
    <property type="component" value="Unassembled WGS sequence"/>
</dbReference>
<organism evidence="3 5">
    <name type="scientific">Streptococcus equinus JB1</name>
    <dbReference type="NCBI Taxonomy" id="1294274"/>
    <lineage>
        <taxon>Bacteria</taxon>
        <taxon>Bacillati</taxon>
        <taxon>Bacillota</taxon>
        <taxon>Bacilli</taxon>
        <taxon>Lactobacillales</taxon>
        <taxon>Streptococcaceae</taxon>
        <taxon>Streptococcus</taxon>
    </lineage>
</organism>
<evidence type="ECO:0000256" key="1">
    <source>
        <dbReference type="SAM" id="Phobius"/>
    </source>
</evidence>
<gene>
    <name evidence="3" type="ORF">H702_09525</name>
    <name evidence="4" type="ORF">SAMN02910290_00928</name>
</gene>
<feature type="domain" description="TcaA 4th" evidence="2">
    <location>
        <begin position="199"/>
        <end position="271"/>
    </location>
</feature>
<protein>
    <recommendedName>
        <fullName evidence="2">TcaA 4th domain-containing protein</fullName>
    </recommendedName>
</protein>
<evidence type="ECO:0000313" key="6">
    <source>
        <dbReference type="Proteomes" id="UP000182793"/>
    </source>
</evidence>
<evidence type="ECO:0000313" key="4">
    <source>
        <dbReference type="EMBL" id="SFL21467.1"/>
    </source>
</evidence>
<reference evidence="4 6" key="2">
    <citation type="submission" date="2016-10" db="EMBL/GenBank/DDBJ databases">
        <authorList>
            <person name="Varghese N."/>
            <person name="Submissions S."/>
        </authorList>
    </citation>
    <scope>NUCLEOTIDE SEQUENCE [LARGE SCALE GENOMIC DNA]</scope>
    <source>
        <strain evidence="4 6">JB1</strain>
    </source>
</reference>
<evidence type="ECO:0000313" key="3">
    <source>
        <dbReference type="EMBL" id="KFN85911.1"/>
    </source>
</evidence>
<feature type="transmembrane region" description="Helical" evidence="1">
    <location>
        <begin position="12"/>
        <end position="33"/>
    </location>
</feature>
<dbReference type="Pfam" id="PF22820">
    <property type="entry name" value="TcaA_3rd_4th"/>
    <property type="match status" value="1"/>
</dbReference>
<evidence type="ECO:0000313" key="5">
    <source>
        <dbReference type="Proteomes" id="UP000029382"/>
    </source>
</evidence>
<comment type="caution">
    <text evidence="3">The sequence shown here is derived from an EMBL/GenBank/DDBJ whole genome shotgun (WGS) entry which is preliminary data.</text>
</comment>
<reference evidence="3 5" key="1">
    <citation type="journal article" date="2014" name="Genome Announc.">
        <title>Draft Genome Sequences of Streptococcus bovis Strains ATCC 33317 and JB1.</title>
        <authorList>
            <person name="Benahmed F.H."/>
            <person name="Gopinath G.R."/>
            <person name="Harbottle H."/>
            <person name="Cotta M.A."/>
            <person name="Luo Y."/>
            <person name="Henderson C."/>
            <person name="Teri P."/>
            <person name="Soppet D."/>
            <person name="Rasmussen M."/>
            <person name="Whitehead T.R."/>
            <person name="Davidson M."/>
        </authorList>
    </citation>
    <scope>NUCLEOTIDE SEQUENCE [LARGE SCALE GENOMIC DNA]</scope>
    <source>
        <strain evidence="3 5">JB1</strain>
    </source>
</reference>
<accession>A0A091BJT4</accession>
<name>A0A091BJT4_STREI</name>
<dbReference type="EMBL" id="FOTG01000004">
    <property type="protein sequence ID" value="SFL21467.1"/>
    <property type="molecule type" value="Genomic_DNA"/>
</dbReference>
<keyword evidence="1" id="KW-0812">Transmembrane</keyword>
<dbReference type="AlphaFoldDB" id="A0A091BJT4"/>
<evidence type="ECO:0000259" key="2">
    <source>
        <dbReference type="Pfam" id="PF22820"/>
    </source>
</evidence>
<sequence>MKKFKHTLKRKKVWIPSVIVGVLLLVFVVWGSFHYSKKQVIRDYVAAYQKSGDTFDNIKGYIVWADNNEKVTTDEAKYATFTKLSKSKADKLSRDLTKADTSDDIYVKKIGRKFLIFPNYRIALKPLDLTIKTNVDKVDILLNKKKVALSDSTDYSVKLERLPIADYTASISGKYNGKPIELSKDYDGKDKVLDLSVTFKNFKVTSNLVDGELYFDNTRVGTLENGEYEVSDYPLTDSAKAYVKKKFSDGDLKSQKQALASIADGDTVALNVDNLLDNETAGKVLISAFDQMILYLNAGQDSSTVSTVFEDGGNNDFYKGLKESIKAKMQTDSRKATSLTVPNITLTSLSQVGKETYVAGFTATYDFHYDKSTDTEKQTSGEVIQTLEGKVTLKKAGATYVVANSGQKSITVTNEDNQVKGESLFPEAMLGTWKVDDKSDTSFTFEADGTITQTTKNNKKQTKVTGIEDKGNNVYHYLYGDDADTSVFVVSGLGGVGVKYTFGIKVDGNKLTLVVWQANKDADFDYSKPMLGSTLSKK</sequence>
<keyword evidence="1" id="KW-1133">Transmembrane helix</keyword>
<proteinExistence type="predicted"/>
<keyword evidence="1" id="KW-0472">Membrane</keyword>
<keyword evidence="6" id="KW-1185">Reference proteome</keyword>
<dbReference type="Proteomes" id="UP000029382">
    <property type="component" value="Unassembled WGS sequence"/>
</dbReference>
<dbReference type="EMBL" id="AUZH01000035">
    <property type="protein sequence ID" value="KFN85911.1"/>
    <property type="molecule type" value="Genomic_DNA"/>
</dbReference>